<dbReference type="AlphaFoldDB" id="A0A2M9G5V6"/>
<dbReference type="CDD" id="cd02136">
    <property type="entry name" value="PnbA_NfnB-like"/>
    <property type="match status" value="1"/>
</dbReference>
<evidence type="ECO:0000256" key="3">
    <source>
        <dbReference type="ARBA" id="ARBA00022630"/>
    </source>
</evidence>
<evidence type="ECO:0000313" key="8">
    <source>
        <dbReference type="EMBL" id="PJK31091.1"/>
    </source>
</evidence>
<evidence type="ECO:0000256" key="4">
    <source>
        <dbReference type="ARBA" id="ARBA00022643"/>
    </source>
</evidence>
<name>A0A2M9G5V6_9PROT</name>
<dbReference type="Proteomes" id="UP000229498">
    <property type="component" value="Unassembled WGS sequence"/>
</dbReference>
<dbReference type="PANTHER" id="PTHR43673">
    <property type="entry name" value="NAD(P)H NITROREDUCTASE YDGI-RELATED"/>
    <property type="match status" value="1"/>
</dbReference>
<feature type="region of interest" description="Disordered" evidence="6">
    <location>
        <begin position="208"/>
        <end position="234"/>
    </location>
</feature>
<dbReference type="OrthoDB" id="9802510at2"/>
<reference evidence="8 9" key="1">
    <citation type="submission" date="2017-11" db="EMBL/GenBank/DDBJ databases">
        <title>Draft genome sequence of Rhizobiales bacterium SY3-13.</title>
        <authorList>
            <person name="Sun C."/>
        </authorList>
    </citation>
    <scope>NUCLEOTIDE SEQUENCE [LARGE SCALE GENOMIC DNA]</scope>
    <source>
        <strain evidence="8 9">SY3-13</strain>
    </source>
</reference>
<keyword evidence="3" id="KW-0285">Flavoprotein</keyword>
<evidence type="ECO:0000256" key="5">
    <source>
        <dbReference type="ARBA" id="ARBA00023002"/>
    </source>
</evidence>
<dbReference type="InterPro" id="IPR000415">
    <property type="entry name" value="Nitroreductase-like"/>
</dbReference>
<dbReference type="Pfam" id="PF00881">
    <property type="entry name" value="Nitroreductase"/>
    <property type="match status" value="1"/>
</dbReference>
<dbReference type="PANTHER" id="PTHR43673:SF2">
    <property type="entry name" value="NITROREDUCTASE"/>
    <property type="match status" value="1"/>
</dbReference>
<protein>
    <submittedName>
        <fullName evidence="8">Nitroreductase</fullName>
    </submittedName>
</protein>
<proteinExistence type="inferred from homology"/>
<dbReference type="Gene3D" id="3.40.109.10">
    <property type="entry name" value="NADH Oxidase"/>
    <property type="match status" value="1"/>
</dbReference>
<evidence type="ECO:0000313" key="9">
    <source>
        <dbReference type="Proteomes" id="UP000229498"/>
    </source>
</evidence>
<organism evidence="8 9">
    <name type="scientific">Minwuia thermotolerans</name>
    <dbReference type="NCBI Taxonomy" id="2056226"/>
    <lineage>
        <taxon>Bacteria</taxon>
        <taxon>Pseudomonadati</taxon>
        <taxon>Pseudomonadota</taxon>
        <taxon>Alphaproteobacteria</taxon>
        <taxon>Minwuiales</taxon>
        <taxon>Minwuiaceae</taxon>
        <taxon>Minwuia</taxon>
    </lineage>
</organism>
<dbReference type="GO" id="GO:0016491">
    <property type="term" value="F:oxidoreductase activity"/>
    <property type="evidence" value="ECO:0007669"/>
    <property type="project" value="UniProtKB-KW"/>
</dbReference>
<keyword evidence="5" id="KW-0560">Oxidoreductase</keyword>
<evidence type="ECO:0000256" key="6">
    <source>
        <dbReference type="SAM" id="MobiDB-lite"/>
    </source>
</evidence>
<dbReference type="EMBL" id="PHIG01000010">
    <property type="protein sequence ID" value="PJK31091.1"/>
    <property type="molecule type" value="Genomic_DNA"/>
</dbReference>
<accession>A0A2M9G5V6</accession>
<evidence type="ECO:0000259" key="7">
    <source>
        <dbReference type="Pfam" id="PF00881"/>
    </source>
</evidence>
<sequence>MGRVVPNDVDAAITGRRAVRAFLQDPVPLALIQHILAVASRAPSGGNLQPWKVHVITGGPKARLERTLAAALATPGYRGKPAYPYYPDRWFEPYDSRRRDIARRLYAALGIGRRDVIAMRRAEARNLEFFGAPVGLFFCTDRRLEAGSWLDMGMFVGNVMTAARGHGLDTCPQASFISHHDIVARHLGLAEEEIMLCGMALGYRDPDRPENAFESPRAPPSDFVTVHAGYGDAE</sequence>
<comment type="caution">
    <text evidence="8">The sequence shown here is derived from an EMBL/GenBank/DDBJ whole genome shotgun (WGS) entry which is preliminary data.</text>
</comment>
<comment type="cofactor">
    <cofactor evidence="1">
        <name>FMN</name>
        <dbReference type="ChEBI" id="CHEBI:58210"/>
    </cofactor>
</comment>
<dbReference type="InterPro" id="IPR029479">
    <property type="entry name" value="Nitroreductase"/>
</dbReference>
<comment type="similarity">
    <text evidence="2">Belongs to the nitroreductase family.</text>
</comment>
<dbReference type="SUPFAM" id="SSF55469">
    <property type="entry name" value="FMN-dependent nitroreductase-like"/>
    <property type="match status" value="1"/>
</dbReference>
<evidence type="ECO:0000256" key="2">
    <source>
        <dbReference type="ARBA" id="ARBA00007118"/>
    </source>
</evidence>
<keyword evidence="9" id="KW-1185">Reference proteome</keyword>
<keyword evidence="4" id="KW-0288">FMN</keyword>
<gene>
    <name evidence="8" type="ORF">CVT23_03385</name>
</gene>
<evidence type="ECO:0000256" key="1">
    <source>
        <dbReference type="ARBA" id="ARBA00001917"/>
    </source>
</evidence>
<feature type="domain" description="Nitroreductase" evidence="7">
    <location>
        <begin position="13"/>
        <end position="203"/>
    </location>
</feature>